<dbReference type="GO" id="GO:0015562">
    <property type="term" value="F:efflux transmembrane transporter activity"/>
    <property type="evidence" value="ECO:0007669"/>
    <property type="project" value="InterPro"/>
</dbReference>
<dbReference type="InterPro" id="IPR003423">
    <property type="entry name" value="OMP_efflux"/>
</dbReference>
<dbReference type="OrthoDB" id="13803at2"/>
<keyword evidence="11" id="KW-1185">Reference proteome</keyword>
<dbReference type="PANTHER" id="PTHR30026">
    <property type="entry name" value="OUTER MEMBRANE PROTEIN TOLC"/>
    <property type="match status" value="1"/>
</dbReference>
<accession>A0A5D0G939</accession>
<feature type="chain" id="PRO_5022942417" evidence="9">
    <location>
        <begin position="20"/>
        <end position="435"/>
    </location>
</feature>
<keyword evidence="7" id="KW-0998">Cell outer membrane</keyword>
<keyword evidence="9" id="KW-0732">Signal</keyword>
<protein>
    <submittedName>
        <fullName evidence="10">TolC family protein</fullName>
    </submittedName>
</protein>
<organism evidence="10 11">
    <name type="scientific">Formosa maritima</name>
    <dbReference type="NCBI Taxonomy" id="2592046"/>
    <lineage>
        <taxon>Bacteria</taxon>
        <taxon>Pseudomonadati</taxon>
        <taxon>Bacteroidota</taxon>
        <taxon>Flavobacteriia</taxon>
        <taxon>Flavobacteriales</taxon>
        <taxon>Flavobacteriaceae</taxon>
        <taxon>Formosa</taxon>
    </lineage>
</organism>
<dbReference type="Pfam" id="PF02321">
    <property type="entry name" value="OEP"/>
    <property type="match status" value="2"/>
</dbReference>
<dbReference type="AlphaFoldDB" id="A0A5D0G939"/>
<reference evidence="10 11" key="1">
    <citation type="submission" date="2019-08" db="EMBL/GenBank/DDBJ databases">
        <title>Formosa sediminis sp. nov., isolated from marine sediment.</title>
        <authorList>
            <person name="Cao W.R."/>
        </authorList>
    </citation>
    <scope>NUCLEOTIDE SEQUENCE [LARGE SCALE GENOMIC DNA]</scope>
    <source>
        <strain evidence="10 11">1494</strain>
    </source>
</reference>
<dbReference type="Proteomes" id="UP000324550">
    <property type="component" value="Unassembled WGS sequence"/>
</dbReference>
<evidence type="ECO:0000256" key="1">
    <source>
        <dbReference type="ARBA" id="ARBA00004442"/>
    </source>
</evidence>
<evidence type="ECO:0000313" key="11">
    <source>
        <dbReference type="Proteomes" id="UP000324550"/>
    </source>
</evidence>
<comment type="subcellular location">
    <subcellularLocation>
        <location evidence="1">Cell outer membrane</location>
    </subcellularLocation>
</comment>
<dbReference type="RefSeq" id="WP_148455468.1">
    <property type="nucleotide sequence ID" value="NZ_VSFC01000049.1"/>
</dbReference>
<evidence type="ECO:0000256" key="6">
    <source>
        <dbReference type="ARBA" id="ARBA00023136"/>
    </source>
</evidence>
<name>A0A5D0G939_9FLAO</name>
<dbReference type="Gene3D" id="1.20.1600.10">
    <property type="entry name" value="Outer membrane efflux proteins (OEP)"/>
    <property type="match status" value="1"/>
</dbReference>
<sequence length="435" mass="49746">MKKYTIIFSLLMTSIVVHAQQLVPITKAEVLTKVSEDNRSIKISEQEYLEAKADFNQTNAVFLPNITASHTGMATTNPLMAFGSKLNQEILTASDFNPDLLNNPSQVENFATRFEIQQPLINVDGMYQRKAAKSKMEAQALQIERTSDYYAFEVEKAYMQLQLAYKGVDVLEKALETANENKKLADNSFKQGYLQRADVLSVEVRVNEVKNQLHTAKSNIANASNYLSFLMNETNDVIYKPSDSLQIGTFSIMNSETISENRSDIKAMQLATNAYETMNKADNMAFLPRLNAFGSYELYDDQIFQGDANGYIFGAQLSWTILDGSKRFGKSQKSKAEFEKSKLQYEQYVSQNQLELNKAKRMLTDAENRLNLTKLALEQSEESLRIRTNRYEEGLEKTTDLLLAETQYSQKQLEYYQTIFEYNYAQAYLQFLTKE</sequence>
<keyword evidence="8" id="KW-0175">Coiled coil</keyword>
<proteinExistence type="inferred from homology"/>
<keyword evidence="6" id="KW-0472">Membrane</keyword>
<evidence type="ECO:0000256" key="4">
    <source>
        <dbReference type="ARBA" id="ARBA00022452"/>
    </source>
</evidence>
<dbReference type="GO" id="GO:1990281">
    <property type="term" value="C:efflux pump complex"/>
    <property type="evidence" value="ECO:0007669"/>
    <property type="project" value="TreeGrafter"/>
</dbReference>
<evidence type="ECO:0000256" key="5">
    <source>
        <dbReference type="ARBA" id="ARBA00022692"/>
    </source>
</evidence>
<dbReference type="GO" id="GO:0015288">
    <property type="term" value="F:porin activity"/>
    <property type="evidence" value="ECO:0007669"/>
    <property type="project" value="TreeGrafter"/>
</dbReference>
<evidence type="ECO:0000256" key="8">
    <source>
        <dbReference type="SAM" id="Coils"/>
    </source>
</evidence>
<keyword evidence="5" id="KW-0812">Transmembrane</keyword>
<feature type="signal peptide" evidence="9">
    <location>
        <begin position="1"/>
        <end position="19"/>
    </location>
</feature>
<keyword evidence="3" id="KW-0813">Transport</keyword>
<comment type="similarity">
    <text evidence="2">Belongs to the outer membrane factor (OMF) (TC 1.B.17) family.</text>
</comment>
<dbReference type="SUPFAM" id="SSF56954">
    <property type="entry name" value="Outer membrane efflux proteins (OEP)"/>
    <property type="match status" value="1"/>
</dbReference>
<evidence type="ECO:0000256" key="3">
    <source>
        <dbReference type="ARBA" id="ARBA00022448"/>
    </source>
</evidence>
<dbReference type="GO" id="GO:0009279">
    <property type="term" value="C:cell outer membrane"/>
    <property type="evidence" value="ECO:0007669"/>
    <property type="project" value="UniProtKB-SubCell"/>
</dbReference>
<evidence type="ECO:0000256" key="9">
    <source>
        <dbReference type="SAM" id="SignalP"/>
    </source>
</evidence>
<evidence type="ECO:0000256" key="7">
    <source>
        <dbReference type="ARBA" id="ARBA00023237"/>
    </source>
</evidence>
<evidence type="ECO:0000313" key="10">
    <source>
        <dbReference type="EMBL" id="TYA54332.1"/>
    </source>
</evidence>
<evidence type="ECO:0000256" key="2">
    <source>
        <dbReference type="ARBA" id="ARBA00007613"/>
    </source>
</evidence>
<comment type="caution">
    <text evidence="10">The sequence shown here is derived from an EMBL/GenBank/DDBJ whole genome shotgun (WGS) entry which is preliminary data.</text>
</comment>
<dbReference type="PANTHER" id="PTHR30026:SF20">
    <property type="entry name" value="OUTER MEMBRANE PROTEIN TOLC"/>
    <property type="match status" value="1"/>
</dbReference>
<keyword evidence="4" id="KW-1134">Transmembrane beta strand</keyword>
<gene>
    <name evidence="10" type="ORF">FVF61_08930</name>
</gene>
<feature type="coiled-coil region" evidence="8">
    <location>
        <begin position="349"/>
        <end position="383"/>
    </location>
</feature>
<dbReference type="EMBL" id="VSFC01000049">
    <property type="protein sequence ID" value="TYA54332.1"/>
    <property type="molecule type" value="Genomic_DNA"/>
</dbReference>
<dbReference type="InterPro" id="IPR051906">
    <property type="entry name" value="TolC-like"/>
</dbReference>